<evidence type="ECO:0000313" key="2">
    <source>
        <dbReference type="Proteomes" id="UP000436006"/>
    </source>
</evidence>
<sequence length="96" mass="11194">MFFLNPDPAQIANIKAMQKARLAQLNELTSWNAEDFDAAYSCYLIWYPEKNEWAATGEGLTELVTNPRVPQTKLELIAKAFRKLLRNRAYTWNREN</sequence>
<comment type="caution">
    <text evidence="1">The sequence shown here is derived from an EMBL/GenBank/DDBJ whole genome shotgun (WGS) entry which is preliminary data.</text>
</comment>
<gene>
    <name evidence="1" type="ORF">GO755_10590</name>
</gene>
<dbReference type="RefSeq" id="WP_157584710.1">
    <property type="nucleotide sequence ID" value="NZ_WPIN01000003.1"/>
</dbReference>
<organism evidence="1 2">
    <name type="scientific">Spirosoma arboris</name>
    <dbReference type="NCBI Taxonomy" id="2682092"/>
    <lineage>
        <taxon>Bacteria</taxon>
        <taxon>Pseudomonadati</taxon>
        <taxon>Bacteroidota</taxon>
        <taxon>Cytophagia</taxon>
        <taxon>Cytophagales</taxon>
        <taxon>Cytophagaceae</taxon>
        <taxon>Spirosoma</taxon>
    </lineage>
</organism>
<name>A0A7K1S9N7_9BACT</name>
<protein>
    <submittedName>
        <fullName evidence="1">Uncharacterized protein</fullName>
    </submittedName>
</protein>
<dbReference type="AlphaFoldDB" id="A0A7K1S9N7"/>
<dbReference type="Proteomes" id="UP000436006">
    <property type="component" value="Unassembled WGS sequence"/>
</dbReference>
<dbReference type="EMBL" id="WPIN01000003">
    <property type="protein sequence ID" value="MVM30481.1"/>
    <property type="molecule type" value="Genomic_DNA"/>
</dbReference>
<proteinExistence type="predicted"/>
<reference evidence="1 2" key="1">
    <citation type="submission" date="2019-12" db="EMBL/GenBank/DDBJ databases">
        <title>Spirosoma sp. HMF4905 genome sequencing and assembly.</title>
        <authorList>
            <person name="Kang H."/>
            <person name="Cha I."/>
            <person name="Kim H."/>
            <person name="Joh K."/>
        </authorList>
    </citation>
    <scope>NUCLEOTIDE SEQUENCE [LARGE SCALE GENOMIC DNA]</scope>
    <source>
        <strain evidence="1 2">HMF4905</strain>
    </source>
</reference>
<evidence type="ECO:0000313" key="1">
    <source>
        <dbReference type="EMBL" id="MVM30481.1"/>
    </source>
</evidence>
<keyword evidence="2" id="KW-1185">Reference proteome</keyword>
<accession>A0A7K1S9N7</accession>